<reference evidence="2 3" key="2">
    <citation type="submission" date="2018-11" db="EMBL/GenBank/DDBJ databases">
        <authorList>
            <consortium name="Pathogen Informatics"/>
        </authorList>
    </citation>
    <scope>NUCLEOTIDE SEQUENCE [LARGE SCALE GENOMIC DNA]</scope>
</reference>
<dbReference type="WBParaSite" id="NBR_0001003201-mRNA-1">
    <property type="protein sequence ID" value="NBR_0001003201-mRNA-1"/>
    <property type="gene ID" value="NBR_0001003201"/>
</dbReference>
<dbReference type="GO" id="GO:0004185">
    <property type="term" value="F:serine-type carboxypeptidase activity"/>
    <property type="evidence" value="ECO:0007669"/>
    <property type="project" value="InterPro"/>
</dbReference>
<dbReference type="GO" id="GO:0006508">
    <property type="term" value="P:proteolysis"/>
    <property type="evidence" value="ECO:0007669"/>
    <property type="project" value="InterPro"/>
</dbReference>
<dbReference type="InterPro" id="IPR029058">
    <property type="entry name" value="AB_hydrolase_fold"/>
</dbReference>
<dbReference type="SUPFAM" id="SSF53474">
    <property type="entry name" value="alpha/beta-Hydrolases"/>
    <property type="match status" value="1"/>
</dbReference>
<accession>A0A0N4Y2R7</accession>
<dbReference type="PROSITE" id="PS00560">
    <property type="entry name" value="CARBOXYPEPT_SER_HIS"/>
    <property type="match status" value="1"/>
</dbReference>
<proteinExistence type="inferred from homology"/>
<dbReference type="Proteomes" id="UP000271162">
    <property type="component" value="Unassembled WGS sequence"/>
</dbReference>
<reference evidence="4" key="1">
    <citation type="submission" date="2017-02" db="UniProtKB">
        <authorList>
            <consortium name="WormBaseParasite"/>
        </authorList>
    </citation>
    <scope>IDENTIFICATION</scope>
</reference>
<keyword evidence="3" id="KW-1185">Reference proteome</keyword>
<dbReference type="EMBL" id="UYSL01020242">
    <property type="protein sequence ID" value="VDL73622.1"/>
    <property type="molecule type" value="Genomic_DNA"/>
</dbReference>
<gene>
    <name evidence="2" type="ORF">NBR_LOCUS10033</name>
</gene>
<dbReference type="PANTHER" id="PTHR11802:SF480">
    <property type="entry name" value="CARBOXYPEPTIDASE"/>
    <property type="match status" value="1"/>
</dbReference>
<organism evidence="4">
    <name type="scientific">Nippostrongylus brasiliensis</name>
    <name type="common">Rat hookworm</name>
    <dbReference type="NCBI Taxonomy" id="27835"/>
    <lineage>
        <taxon>Eukaryota</taxon>
        <taxon>Metazoa</taxon>
        <taxon>Ecdysozoa</taxon>
        <taxon>Nematoda</taxon>
        <taxon>Chromadorea</taxon>
        <taxon>Rhabditida</taxon>
        <taxon>Rhabditina</taxon>
        <taxon>Rhabditomorpha</taxon>
        <taxon>Strongyloidea</taxon>
        <taxon>Heligmosomidae</taxon>
        <taxon>Nippostrongylus</taxon>
    </lineage>
</organism>
<evidence type="ECO:0000313" key="4">
    <source>
        <dbReference type="WBParaSite" id="NBR_0001003201-mRNA-1"/>
    </source>
</evidence>
<dbReference type="InterPro" id="IPR033124">
    <property type="entry name" value="Ser_caboxypep_his_AS"/>
</dbReference>
<protein>
    <submittedName>
        <fullName evidence="4">Serine carboxypeptidase</fullName>
    </submittedName>
</protein>
<sequence>MAVGNGMVSVIQDIRSLPDFMYFHGIYGKSDWDNLHSCCPGGDTGTTTSYCNYDYFVTVDQYGDLIPKNFTNPQDQNCANMVVNLAFTRVWATGNFIYDLYQDCYTQSTAMFGSAASEMKAKPSYDGRTRFVQNFAAQMSGITGSASMLDPLSTDGFGGFQCYMVDGATRYLSQKHVRKALHVPDFVQSWDFCSDIVGNNYIMEYNDTTSVFQDILNSGYNLRMLIYNGDADTACSMFEAEWMIESFARINKLAVPSVRGPWMYGQQIAGYTKRFQNTNITIDLLTVKGAGHFVPTDRPGPALQMITNFIAGHSNYGNPVPFDTTRQPLLAQFTGADYEPGIHSPNFN</sequence>
<comment type="similarity">
    <text evidence="1">Belongs to the peptidase S10 family.</text>
</comment>
<dbReference type="PANTHER" id="PTHR11802">
    <property type="entry name" value="SERINE PROTEASE FAMILY S10 SERINE CARBOXYPEPTIDASE"/>
    <property type="match status" value="1"/>
</dbReference>
<dbReference type="InterPro" id="IPR001563">
    <property type="entry name" value="Peptidase_S10"/>
</dbReference>
<dbReference type="AlphaFoldDB" id="A0A0N4Y2R7"/>
<dbReference type="Pfam" id="PF00450">
    <property type="entry name" value="Peptidase_S10"/>
    <property type="match status" value="1"/>
</dbReference>
<dbReference type="STRING" id="27835.A0A0N4Y2R7"/>
<dbReference type="Gene3D" id="3.40.50.1820">
    <property type="entry name" value="alpha/beta hydrolase"/>
    <property type="match status" value="1"/>
</dbReference>
<evidence type="ECO:0000313" key="2">
    <source>
        <dbReference type="EMBL" id="VDL73622.1"/>
    </source>
</evidence>
<name>A0A0N4Y2R7_NIPBR</name>
<evidence type="ECO:0000313" key="3">
    <source>
        <dbReference type="Proteomes" id="UP000271162"/>
    </source>
</evidence>
<evidence type="ECO:0000256" key="1">
    <source>
        <dbReference type="ARBA" id="ARBA00009431"/>
    </source>
</evidence>
<dbReference type="OMA" id="WMIESFA"/>